<dbReference type="PANTHER" id="PTHR10039">
    <property type="entry name" value="AMELOGENIN"/>
    <property type="match status" value="1"/>
</dbReference>
<keyword evidence="2" id="KW-1185">Reference proteome</keyword>
<gene>
    <name evidence="1" type="ORF">EST38_g10388</name>
</gene>
<dbReference type="AlphaFoldDB" id="A0A4Q2D873"/>
<organism evidence="1 2">
    <name type="scientific">Candolleomyces aberdarensis</name>
    <dbReference type="NCBI Taxonomy" id="2316362"/>
    <lineage>
        <taxon>Eukaryota</taxon>
        <taxon>Fungi</taxon>
        <taxon>Dikarya</taxon>
        <taxon>Basidiomycota</taxon>
        <taxon>Agaricomycotina</taxon>
        <taxon>Agaricomycetes</taxon>
        <taxon>Agaricomycetidae</taxon>
        <taxon>Agaricales</taxon>
        <taxon>Agaricineae</taxon>
        <taxon>Psathyrellaceae</taxon>
        <taxon>Candolleomyces</taxon>
    </lineage>
</organism>
<sequence>MVALIVEPFQQLRDLGVDLTNFPYAILIDGLDECDEECQAELLAAVRRCLLIEDLPFRVFIASRPELAIRTALQPGGHLHKAAYHLQLSDEYDASEDMRRYLLRRFQEIGLRIGDPSWFKAEDIDTLVQAGSGQFVYVAAAFKYISQPRGSPVDRLRIILTWTPNKKQVARPFEALDNLYTNILLTAKKAYEAVDTHSGRDLLLLFRIYHVNGSSGFCFPKNGSFTMSNRSLTAQLNLESGSTEIIISDLHSLVKLESGGSNGDSTLRVYHKSLSDFLNEESRAKDLFIPVTRVYTHLAKCSLDYIMEYSSDSELLSNVGKTAVNPMSTRWRTRAIRDAVKYFPPIWMQAAAIDDEIADFTERGGWNKIGLLPLEWKIYYELLPHLVPPTDSFKDQKPEIVAVMKSFFLKWKCDIEEERERRRQLRGIRHLDLDFGEADEL</sequence>
<evidence type="ECO:0000313" key="2">
    <source>
        <dbReference type="Proteomes" id="UP000290288"/>
    </source>
</evidence>
<comment type="caution">
    <text evidence="1">The sequence shown here is derived from an EMBL/GenBank/DDBJ whole genome shotgun (WGS) entry which is preliminary data.</text>
</comment>
<dbReference type="PANTHER" id="PTHR10039:SF14">
    <property type="entry name" value="NACHT DOMAIN-CONTAINING PROTEIN"/>
    <property type="match status" value="1"/>
</dbReference>
<dbReference type="Proteomes" id="UP000290288">
    <property type="component" value="Unassembled WGS sequence"/>
</dbReference>
<name>A0A4Q2D873_9AGAR</name>
<dbReference type="EMBL" id="SDEE01000550">
    <property type="protein sequence ID" value="RXW15469.1"/>
    <property type="molecule type" value="Genomic_DNA"/>
</dbReference>
<dbReference type="OrthoDB" id="10277230at2759"/>
<proteinExistence type="predicted"/>
<protein>
    <recommendedName>
        <fullName evidence="3">NACHT domain-containing protein</fullName>
    </recommendedName>
</protein>
<reference evidence="1 2" key="1">
    <citation type="submission" date="2019-01" db="EMBL/GenBank/DDBJ databases">
        <title>Draft genome sequence of Psathyrella aberdarensis IHI B618.</title>
        <authorList>
            <person name="Buettner E."/>
            <person name="Kellner H."/>
        </authorList>
    </citation>
    <scope>NUCLEOTIDE SEQUENCE [LARGE SCALE GENOMIC DNA]</scope>
    <source>
        <strain evidence="1 2">IHI B618</strain>
    </source>
</reference>
<accession>A0A4Q2D873</accession>
<evidence type="ECO:0008006" key="3">
    <source>
        <dbReference type="Google" id="ProtNLM"/>
    </source>
</evidence>
<dbReference type="STRING" id="2316362.A0A4Q2D873"/>
<evidence type="ECO:0000313" key="1">
    <source>
        <dbReference type="EMBL" id="RXW15469.1"/>
    </source>
</evidence>